<dbReference type="InterPro" id="IPR036396">
    <property type="entry name" value="Cyt_P450_sf"/>
</dbReference>
<dbReference type="PANTHER" id="PTHR24305:SF166">
    <property type="entry name" value="CYTOCHROME P450 12A4, MITOCHONDRIAL-RELATED"/>
    <property type="match status" value="1"/>
</dbReference>
<dbReference type="InterPro" id="IPR017972">
    <property type="entry name" value="Cyt_P450_CS"/>
</dbReference>
<evidence type="ECO:0000256" key="4">
    <source>
        <dbReference type="ARBA" id="ARBA00023004"/>
    </source>
</evidence>
<dbReference type="AlphaFoldDB" id="A0A0C9LUM2"/>
<evidence type="ECO:0000313" key="7">
    <source>
        <dbReference type="EMBL" id="GAN05270.1"/>
    </source>
</evidence>
<dbReference type="InterPro" id="IPR050121">
    <property type="entry name" value="Cytochrome_P450_monoxygenase"/>
</dbReference>
<keyword evidence="5 6" id="KW-0349">Heme</keyword>
<dbReference type="PRINTS" id="PR00385">
    <property type="entry name" value="P450"/>
</dbReference>
<proteinExistence type="inferred from homology"/>
<dbReference type="GO" id="GO:0005506">
    <property type="term" value="F:iron ion binding"/>
    <property type="evidence" value="ECO:0007669"/>
    <property type="project" value="InterPro"/>
</dbReference>
<evidence type="ECO:0000256" key="3">
    <source>
        <dbReference type="ARBA" id="ARBA00022723"/>
    </source>
</evidence>
<keyword evidence="3 5" id="KW-0479">Metal-binding</keyword>
<dbReference type="PROSITE" id="PS00086">
    <property type="entry name" value="CYTOCHROME_P450"/>
    <property type="match status" value="1"/>
</dbReference>
<comment type="similarity">
    <text evidence="2 6">Belongs to the cytochrome P450 family.</text>
</comment>
<dbReference type="EMBL" id="DF836375">
    <property type="protein sequence ID" value="GAN05270.1"/>
    <property type="molecule type" value="Genomic_DNA"/>
</dbReference>
<dbReference type="Proteomes" id="UP000053815">
    <property type="component" value="Unassembled WGS sequence"/>
</dbReference>
<sequence>MLSSTFSSIVSSSSIADAIHLSKLFPMVNGQNSKLYWSIILSLLGTTYVLKSFWRMMVVPKHLAHIPKVSSLPWFWSILKGESHDVRMKKLMLPTINEHGLCLKYILGRWTVTVGDPVLLQILLKDVYIFPKERVSMDPDLILTNQEPNMGNANGQDWKRQRSVANPVFHRAMPIEIFGQITKRMFESMDKQKNNDIIDMADYMRRYALDCLGLGIFNFDMESVTDSSSPYATLYKEAFSIVRDPFVYLFPAYTRIPSKYIPYRNRARKANENLRKILSDIIVDRKRSIRERNLILSDDMDSSNPQAPDLLTLMIMAAEDGHVPNTSYLTDGELVSNLAVFFVAGHETTASATASFVYYLAANPEIQDRARREVLSVMGDSPEDVIPTREELRQMEYLDNCIHETMRINPPTSGNLPRVVTKDTNLGGFFVPEETRISIELYSVHHIAKYWDQPEVFNPDRFNKKSTSFRKDAIWMPFGYGPRTCIGQNFSLSEQRIVQAMMLKRYTWTLAPNSEHAHGLKNADGGGIGLLGPESLKVKLTRRY</sequence>
<evidence type="ECO:0000256" key="2">
    <source>
        <dbReference type="ARBA" id="ARBA00010617"/>
    </source>
</evidence>
<evidence type="ECO:0000313" key="8">
    <source>
        <dbReference type="Proteomes" id="UP000053815"/>
    </source>
</evidence>
<dbReference type="InterPro" id="IPR001128">
    <property type="entry name" value="Cyt_P450"/>
</dbReference>
<evidence type="ECO:0000256" key="5">
    <source>
        <dbReference type="PIRSR" id="PIRSR602401-1"/>
    </source>
</evidence>
<dbReference type="GO" id="GO:0016705">
    <property type="term" value="F:oxidoreductase activity, acting on paired donors, with incorporation or reduction of molecular oxygen"/>
    <property type="evidence" value="ECO:0007669"/>
    <property type="project" value="InterPro"/>
</dbReference>
<evidence type="ECO:0000256" key="1">
    <source>
        <dbReference type="ARBA" id="ARBA00001971"/>
    </source>
</evidence>
<comment type="cofactor">
    <cofactor evidence="1 5">
        <name>heme</name>
        <dbReference type="ChEBI" id="CHEBI:30413"/>
    </cofactor>
</comment>
<feature type="binding site" description="axial binding residue" evidence="5">
    <location>
        <position position="485"/>
    </location>
    <ligand>
        <name>heme</name>
        <dbReference type="ChEBI" id="CHEBI:30413"/>
    </ligand>
    <ligandPart>
        <name>Fe</name>
        <dbReference type="ChEBI" id="CHEBI:18248"/>
    </ligandPart>
</feature>
<name>A0A0C9LUM2_9FUNG</name>
<dbReference type="GO" id="GO:0004497">
    <property type="term" value="F:monooxygenase activity"/>
    <property type="evidence" value="ECO:0007669"/>
    <property type="project" value="UniProtKB-KW"/>
</dbReference>
<dbReference type="PANTHER" id="PTHR24305">
    <property type="entry name" value="CYTOCHROME P450"/>
    <property type="match status" value="1"/>
</dbReference>
<dbReference type="STRING" id="91626.A0A0C9LUM2"/>
<dbReference type="SUPFAM" id="SSF48264">
    <property type="entry name" value="Cytochrome P450"/>
    <property type="match status" value="1"/>
</dbReference>
<keyword evidence="8" id="KW-1185">Reference proteome</keyword>
<evidence type="ECO:0000256" key="6">
    <source>
        <dbReference type="RuleBase" id="RU000461"/>
    </source>
</evidence>
<dbReference type="Gene3D" id="1.10.630.10">
    <property type="entry name" value="Cytochrome P450"/>
    <property type="match status" value="1"/>
</dbReference>
<dbReference type="OrthoDB" id="1470350at2759"/>
<dbReference type="PRINTS" id="PR00463">
    <property type="entry name" value="EP450I"/>
</dbReference>
<organism evidence="7">
    <name type="scientific">Mucor ambiguus</name>
    <dbReference type="NCBI Taxonomy" id="91626"/>
    <lineage>
        <taxon>Eukaryota</taxon>
        <taxon>Fungi</taxon>
        <taxon>Fungi incertae sedis</taxon>
        <taxon>Mucoromycota</taxon>
        <taxon>Mucoromycotina</taxon>
        <taxon>Mucoromycetes</taxon>
        <taxon>Mucorales</taxon>
        <taxon>Mucorineae</taxon>
        <taxon>Mucoraceae</taxon>
        <taxon>Mucor</taxon>
    </lineage>
</organism>
<reference evidence="7" key="1">
    <citation type="submission" date="2014-09" db="EMBL/GenBank/DDBJ databases">
        <title>Draft genome sequence of an oleaginous Mucoromycotina fungus Mucor ambiguus NBRC6742.</title>
        <authorList>
            <person name="Takeda I."/>
            <person name="Yamane N."/>
            <person name="Morita T."/>
            <person name="Tamano K."/>
            <person name="Machida M."/>
            <person name="Baker S."/>
            <person name="Koike H."/>
        </authorList>
    </citation>
    <scope>NUCLEOTIDE SEQUENCE</scope>
    <source>
        <strain evidence="7">NBRC 6742</strain>
    </source>
</reference>
<keyword evidence="6" id="KW-0503">Monooxygenase</keyword>
<gene>
    <name evidence="7" type="ORF">MAM1_0086c04739</name>
</gene>
<dbReference type="GO" id="GO:0020037">
    <property type="term" value="F:heme binding"/>
    <property type="evidence" value="ECO:0007669"/>
    <property type="project" value="InterPro"/>
</dbReference>
<accession>A0A0C9LUM2</accession>
<protein>
    <submittedName>
        <fullName evidence="7">Cytochrome P450</fullName>
    </submittedName>
</protein>
<keyword evidence="6" id="KW-0560">Oxidoreductase</keyword>
<keyword evidence="4 5" id="KW-0408">Iron</keyword>
<dbReference type="Pfam" id="PF00067">
    <property type="entry name" value="p450"/>
    <property type="match status" value="1"/>
</dbReference>
<dbReference type="InterPro" id="IPR002401">
    <property type="entry name" value="Cyt_P450_E_grp-I"/>
</dbReference>